<feature type="transmembrane region" description="Helical" evidence="7">
    <location>
        <begin position="381"/>
        <end position="404"/>
    </location>
</feature>
<dbReference type="GO" id="GO:0016020">
    <property type="term" value="C:membrane"/>
    <property type="evidence" value="ECO:0007669"/>
    <property type="project" value="UniProtKB-SubCell"/>
</dbReference>
<keyword evidence="7" id="KW-0812">Transmembrane</keyword>
<comment type="caution">
    <text evidence="9">The sequence shown here is derived from an EMBL/GenBank/DDBJ whole genome shotgun (WGS) entry which is preliminary data.</text>
</comment>
<accession>A0A6N4DST6</accession>
<organism evidence="9 10">
    <name type="scientific">Candidatus Sedimenticola endophacoides</name>
    <dbReference type="NCBI Taxonomy" id="2548426"/>
    <lineage>
        <taxon>Bacteria</taxon>
        <taxon>Pseudomonadati</taxon>
        <taxon>Pseudomonadota</taxon>
        <taxon>Gammaproteobacteria</taxon>
        <taxon>Chromatiales</taxon>
        <taxon>Sedimenticolaceae</taxon>
        <taxon>Sedimenticola</taxon>
    </lineage>
</organism>
<dbReference type="AlphaFoldDB" id="A0A6N4DST6"/>
<evidence type="ECO:0000256" key="6">
    <source>
        <dbReference type="SAM" id="MobiDB-lite"/>
    </source>
</evidence>
<keyword evidence="3" id="KW-0378">Hydrolase</keyword>
<dbReference type="GO" id="GO:0005525">
    <property type="term" value="F:GTP binding"/>
    <property type="evidence" value="ECO:0007669"/>
    <property type="project" value="UniProtKB-KW"/>
</dbReference>
<keyword evidence="2" id="KW-0547">Nucleotide-binding</keyword>
<dbReference type="GO" id="GO:0003924">
    <property type="term" value="F:GTPase activity"/>
    <property type="evidence" value="ECO:0007669"/>
    <property type="project" value="InterPro"/>
</dbReference>
<feature type="region of interest" description="Disordered" evidence="6">
    <location>
        <begin position="471"/>
        <end position="548"/>
    </location>
</feature>
<name>A0A6N4DST6_9GAMM</name>
<keyword evidence="7" id="KW-1133">Transmembrane helix</keyword>
<dbReference type="Gene3D" id="3.40.50.300">
    <property type="entry name" value="P-loop containing nucleotide triphosphate hydrolases"/>
    <property type="match status" value="1"/>
</dbReference>
<feature type="transmembrane region" description="Helical" evidence="7">
    <location>
        <begin position="342"/>
        <end position="361"/>
    </location>
</feature>
<proteinExistence type="predicted"/>
<dbReference type="InterPro" id="IPR027417">
    <property type="entry name" value="P-loop_NTPase"/>
</dbReference>
<evidence type="ECO:0000313" key="10">
    <source>
        <dbReference type="Proteomes" id="UP000250928"/>
    </source>
</evidence>
<feature type="compositionally biased region" description="Basic and acidic residues" evidence="6">
    <location>
        <begin position="539"/>
        <end position="548"/>
    </location>
</feature>
<dbReference type="Pfam" id="PF00350">
    <property type="entry name" value="Dynamin_N"/>
    <property type="match status" value="1"/>
</dbReference>
<keyword evidence="5 7" id="KW-0472">Membrane</keyword>
<dbReference type="InterPro" id="IPR027094">
    <property type="entry name" value="Mitofusin_fam"/>
</dbReference>
<feature type="domain" description="Dynamin N-terminal" evidence="8">
    <location>
        <begin position="62"/>
        <end position="198"/>
    </location>
</feature>
<dbReference type="Proteomes" id="UP000250928">
    <property type="component" value="Unassembled WGS sequence"/>
</dbReference>
<evidence type="ECO:0000256" key="2">
    <source>
        <dbReference type="ARBA" id="ARBA00022741"/>
    </source>
</evidence>
<dbReference type="PANTHER" id="PTHR10465">
    <property type="entry name" value="TRANSMEMBRANE GTPASE FZO1"/>
    <property type="match status" value="1"/>
</dbReference>
<keyword evidence="4" id="KW-0342">GTP-binding</keyword>
<evidence type="ECO:0000256" key="7">
    <source>
        <dbReference type="SAM" id="Phobius"/>
    </source>
</evidence>
<evidence type="ECO:0000313" key="9">
    <source>
        <dbReference type="EMBL" id="PUD99977.1"/>
    </source>
</evidence>
<evidence type="ECO:0000256" key="3">
    <source>
        <dbReference type="ARBA" id="ARBA00022801"/>
    </source>
</evidence>
<comment type="subcellular location">
    <subcellularLocation>
        <location evidence="1">Membrane</location>
    </subcellularLocation>
</comment>
<sequence length="548" mass="61480">MAAAGKLIEGRLKHLETHLEQENPVLLNTVQSFRQLDLVAYRMGLLGRDDSYATQIPWWPLISVLGTFSSGKSTFINHYLEYKLQRTGNQAVDDKFTVVCYSREQTAHALPGVALDSDPRFPFYQMSSELDKVVNGEGERIDSYLQLKTCPSESLRGKIIIDSPGFDADAQRTATLRITDHIIDLSDLVLVFFDARHPEPGAMGDTLDHLVSNTINRPDAGKFLYILNQLDTTAREDNPEEVVAAWQRALGERGLTAGRFYTIYNPDASVPIDDTNLRARFERKRDADLDEIHARMREVEIERAYRIVGAMEKTARDIQERAVPALQEAIGQWKRRVLWGDALAFGLLFALLLGLTIKAGYWQGAVLQPPWLDSMLESPLLLYLGAGVSLALLFTLHFLVRGLAARSLLRRLRRGDQQPGIRGSLISAFQRNTRPWRSIFSRTPVGWGRRSKKRIKQVIEDSDNYVQTLNDRFTNPSGEGLATVQHESPPAAEPPPARTEAGSDVAALENEKSETDPAATLPAEERPEADPEQPEREEETSTKAEREP</sequence>
<dbReference type="InterPro" id="IPR045063">
    <property type="entry name" value="Dynamin_N"/>
</dbReference>
<dbReference type="SUPFAM" id="SSF52540">
    <property type="entry name" value="P-loop containing nucleoside triphosphate hydrolases"/>
    <property type="match status" value="1"/>
</dbReference>
<evidence type="ECO:0000256" key="5">
    <source>
        <dbReference type="ARBA" id="ARBA00023136"/>
    </source>
</evidence>
<gene>
    <name evidence="9" type="ORF">C3L24_09985</name>
</gene>
<dbReference type="PANTHER" id="PTHR10465:SF0">
    <property type="entry name" value="SARCALUMENIN"/>
    <property type="match status" value="1"/>
</dbReference>
<protein>
    <submittedName>
        <fullName evidence="9">Dynamin family protein</fullName>
    </submittedName>
</protein>
<evidence type="ECO:0000259" key="8">
    <source>
        <dbReference type="Pfam" id="PF00350"/>
    </source>
</evidence>
<evidence type="ECO:0000256" key="1">
    <source>
        <dbReference type="ARBA" id="ARBA00004370"/>
    </source>
</evidence>
<reference evidence="9 10" key="1">
    <citation type="submission" date="2018-01" db="EMBL/GenBank/DDBJ databases">
        <title>Novel co-symbiosis in the lucinid bivalve Phacoides pectinatus.</title>
        <authorList>
            <person name="Lim S.J."/>
            <person name="Davis B.G."/>
            <person name="Gill D.E."/>
            <person name="Engel A.S."/>
            <person name="Anderson L.C."/>
            <person name="Campbell B.J."/>
        </authorList>
    </citation>
    <scope>NUCLEOTIDE SEQUENCE [LARGE SCALE GENOMIC DNA]</scope>
    <source>
        <strain evidence="9">N3_P5</strain>
    </source>
</reference>
<evidence type="ECO:0000256" key="4">
    <source>
        <dbReference type="ARBA" id="ARBA00023134"/>
    </source>
</evidence>
<dbReference type="EMBL" id="PQCO01000239">
    <property type="protein sequence ID" value="PUD99977.1"/>
    <property type="molecule type" value="Genomic_DNA"/>
</dbReference>
<dbReference type="GO" id="GO:0008053">
    <property type="term" value="P:mitochondrial fusion"/>
    <property type="evidence" value="ECO:0007669"/>
    <property type="project" value="TreeGrafter"/>
</dbReference>